<evidence type="ECO:0000313" key="2">
    <source>
        <dbReference type="Proteomes" id="UP000003195"/>
    </source>
</evidence>
<dbReference type="GO" id="GO:0050485">
    <property type="term" value="F:oxidoreductase activity, acting on X-H and Y-H to form an X-Y bond, with a disulfide as acceptor"/>
    <property type="evidence" value="ECO:0007669"/>
    <property type="project" value="InterPro"/>
</dbReference>
<dbReference type="OrthoDB" id="2284759at2"/>
<dbReference type="HOGENOM" id="CLU_140286_0_0_9"/>
<keyword evidence="2" id="KW-1185">Reference proteome</keyword>
<protein>
    <recommendedName>
        <fullName evidence="3">D-proline reductase</fullName>
    </recommendedName>
</protein>
<dbReference type="Proteomes" id="UP000003195">
    <property type="component" value="Unassembled WGS sequence"/>
</dbReference>
<comment type="caution">
    <text evidence="1">The sequence shown here is derived from an EMBL/GenBank/DDBJ whole genome shotgun (WGS) entry which is preliminary data.</text>
</comment>
<evidence type="ECO:0008006" key="3">
    <source>
        <dbReference type="Google" id="ProtNLM"/>
    </source>
</evidence>
<dbReference type="AlphaFoldDB" id="E2ZD77"/>
<sequence>MGIGPSTKETSKHYFKDPLIDVFASDPEIDFRGVVIVGTPQDNRMKHLVGQRAAVWLKAMGCDGAVISADGWGNSDVDFANTMEQVGDRGITIVGVKFIGKQAKFVVENKYTDQVLDMNKSVEGIETEVVGENAVDRIDAIKALAAIKLVMRKENKF</sequence>
<dbReference type="eggNOG" id="COG0252">
    <property type="taxonomic scope" value="Bacteria"/>
</dbReference>
<dbReference type="RefSeq" id="WP_006942607.1">
    <property type="nucleotide sequence ID" value="NZ_GL538208.1"/>
</dbReference>
<reference evidence="1 2" key="1">
    <citation type="submission" date="2010-08" db="EMBL/GenBank/DDBJ databases">
        <authorList>
            <person name="Weinstock G."/>
            <person name="Sodergren E."/>
            <person name="Clifton S."/>
            <person name="Fulton L."/>
            <person name="Fulton B."/>
            <person name="Courtney L."/>
            <person name="Fronick C."/>
            <person name="Harrison M."/>
            <person name="Strong C."/>
            <person name="Farmer C."/>
            <person name="Delahaunty K."/>
            <person name="Markovic C."/>
            <person name="Hall O."/>
            <person name="Minx P."/>
            <person name="Tomlinson C."/>
            <person name="Mitreva M."/>
            <person name="Hou S."/>
            <person name="Chen J."/>
            <person name="Wollam A."/>
            <person name="Pepin K.H."/>
            <person name="Johnson M."/>
            <person name="Bhonagiri V."/>
            <person name="Zhang X."/>
            <person name="Suruliraj S."/>
            <person name="Warren W."/>
            <person name="Chinwalla A."/>
            <person name="Mardis E.R."/>
            <person name="Wilson R.K."/>
        </authorList>
    </citation>
    <scope>NUCLEOTIDE SEQUENCE [LARGE SCALE GENOMIC DNA]</scope>
    <source>
        <strain evidence="1 2">F0359</strain>
    </source>
</reference>
<dbReference type="Pfam" id="PF09338">
    <property type="entry name" value="Gly_reductase"/>
    <property type="match status" value="1"/>
</dbReference>
<dbReference type="STRING" id="706434.HMPREF9429_01417"/>
<dbReference type="EMBL" id="AECS01000038">
    <property type="protein sequence ID" value="EFQ03743.1"/>
    <property type="molecule type" value="Genomic_DNA"/>
</dbReference>
<evidence type="ECO:0000313" key="1">
    <source>
        <dbReference type="EMBL" id="EFQ03743.1"/>
    </source>
</evidence>
<gene>
    <name evidence="1" type="ORF">HMPREF9429_01417</name>
</gene>
<organism evidence="1 2">
    <name type="scientific">Megasphaera micronuciformis F0359</name>
    <dbReference type="NCBI Taxonomy" id="706434"/>
    <lineage>
        <taxon>Bacteria</taxon>
        <taxon>Bacillati</taxon>
        <taxon>Bacillota</taxon>
        <taxon>Negativicutes</taxon>
        <taxon>Veillonellales</taxon>
        <taxon>Veillonellaceae</taxon>
        <taxon>Megasphaera</taxon>
    </lineage>
</organism>
<dbReference type="InterPro" id="IPR015417">
    <property type="entry name" value="Gly_reductase_pB_sua/b"/>
</dbReference>
<accession>E2ZD77</accession>
<proteinExistence type="predicted"/>
<name>E2ZD77_9FIRM</name>